<dbReference type="Proteomes" id="UP000030680">
    <property type="component" value="Unassembled WGS sequence"/>
</dbReference>
<dbReference type="SUPFAM" id="SSF46785">
    <property type="entry name" value="Winged helix' DNA-binding domain"/>
    <property type="match status" value="1"/>
</dbReference>
<dbReference type="FunFam" id="1.20.1310.10:FF:000002">
    <property type="entry name" value="cullin-3 isoform X1"/>
    <property type="match status" value="1"/>
</dbReference>
<evidence type="ECO:0000259" key="6">
    <source>
        <dbReference type="PROSITE" id="PS50069"/>
    </source>
</evidence>
<keyword evidence="7" id="KW-0436">Ligase</keyword>
<dbReference type="Gene3D" id="1.20.1310.10">
    <property type="entry name" value="Cullin Repeats"/>
    <property type="match status" value="4"/>
</dbReference>
<evidence type="ECO:0000313" key="7">
    <source>
        <dbReference type="EMBL" id="EME29719.1"/>
    </source>
</evidence>
<proteinExistence type="inferred from homology"/>
<gene>
    <name evidence="7" type="ORF">Gasu_29380</name>
</gene>
<dbReference type="InterPro" id="IPR016158">
    <property type="entry name" value="Cullin_homology"/>
</dbReference>
<dbReference type="InterPro" id="IPR059120">
    <property type="entry name" value="Cullin-like_AB"/>
</dbReference>
<dbReference type="Gene3D" id="3.30.230.130">
    <property type="entry name" value="Cullin, Chain C, Domain 2"/>
    <property type="match status" value="1"/>
</dbReference>
<dbReference type="SUPFAM" id="SSF74788">
    <property type="entry name" value="Cullin repeat-like"/>
    <property type="match status" value="1"/>
</dbReference>
<dbReference type="InterPro" id="IPR001373">
    <property type="entry name" value="Cullin_N"/>
</dbReference>
<dbReference type="EMBL" id="KB454506">
    <property type="protein sequence ID" value="EME29719.1"/>
    <property type="molecule type" value="Genomic_DNA"/>
</dbReference>
<comment type="similarity">
    <text evidence="1 4 5">Belongs to the cullin family.</text>
</comment>
<accession>M2Y1M7</accession>
<evidence type="ECO:0000256" key="2">
    <source>
        <dbReference type="ARBA" id="ARBA00022499"/>
    </source>
</evidence>
<dbReference type="PANTHER" id="PTHR11932">
    <property type="entry name" value="CULLIN"/>
    <property type="match status" value="1"/>
</dbReference>
<dbReference type="GO" id="GO:0031461">
    <property type="term" value="C:cullin-RING ubiquitin ligase complex"/>
    <property type="evidence" value="ECO:0007669"/>
    <property type="project" value="InterPro"/>
</dbReference>
<dbReference type="OrthoDB" id="27073at2759"/>
<evidence type="ECO:0000256" key="1">
    <source>
        <dbReference type="ARBA" id="ARBA00006019"/>
    </source>
</evidence>
<evidence type="ECO:0000256" key="3">
    <source>
        <dbReference type="ARBA" id="ARBA00022843"/>
    </source>
</evidence>
<keyword evidence="8" id="KW-1185">Reference proteome</keyword>
<name>M2Y1M7_GALSU</name>
<evidence type="ECO:0000256" key="4">
    <source>
        <dbReference type="PROSITE-ProRule" id="PRU00330"/>
    </source>
</evidence>
<dbReference type="eggNOG" id="KOG2166">
    <property type="taxonomic scope" value="Eukaryota"/>
</dbReference>
<dbReference type="SUPFAM" id="SSF75632">
    <property type="entry name" value="Cullin homology domain"/>
    <property type="match status" value="1"/>
</dbReference>
<dbReference type="Pfam" id="PF10557">
    <property type="entry name" value="Cullin_Nedd8"/>
    <property type="match status" value="1"/>
</dbReference>
<dbReference type="GeneID" id="17088532"/>
<dbReference type="GO" id="GO:0031625">
    <property type="term" value="F:ubiquitin protein ligase binding"/>
    <property type="evidence" value="ECO:0007669"/>
    <property type="project" value="InterPro"/>
</dbReference>
<dbReference type="SMART" id="SM00182">
    <property type="entry name" value="CULLIN"/>
    <property type="match status" value="1"/>
</dbReference>
<keyword evidence="2" id="KW-1017">Isopeptide bond</keyword>
<dbReference type="PROSITE" id="PS50069">
    <property type="entry name" value="CULLIN_2"/>
    <property type="match status" value="1"/>
</dbReference>
<dbReference type="OMA" id="IREWDRY"/>
<protein>
    <submittedName>
        <fullName evidence="7">Ubiquitin-protein ligase (Cullin) isoform 2</fullName>
    </submittedName>
</protein>
<dbReference type="InterPro" id="IPR036317">
    <property type="entry name" value="Cullin_homology_sf"/>
</dbReference>
<reference evidence="8" key="1">
    <citation type="journal article" date="2013" name="Science">
        <title>Gene transfer from bacteria and archaea facilitated evolution of an extremophilic eukaryote.</title>
        <authorList>
            <person name="Schonknecht G."/>
            <person name="Chen W.H."/>
            <person name="Ternes C.M."/>
            <person name="Barbier G.G."/>
            <person name="Shrestha R.P."/>
            <person name="Stanke M."/>
            <person name="Brautigam A."/>
            <person name="Baker B.J."/>
            <person name="Banfield J.F."/>
            <person name="Garavito R.M."/>
            <person name="Carr K."/>
            <person name="Wilkerson C."/>
            <person name="Rensing S.A."/>
            <person name="Gagneul D."/>
            <person name="Dickenson N.E."/>
            <person name="Oesterhelt C."/>
            <person name="Lercher M.J."/>
            <person name="Weber A.P."/>
        </authorList>
    </citation>
    <scope>NUCLEOTIDE SEQUENCE [LARGE SCALE GENOMIC DNA]</scope>
    <source>
        <strain evidence="8">074W</strain>
    </source>
</reference>
<dbReference type="InterPro" id="IPR016159">
    <property type="entry name" value="Cullin_repeat-like_dom_sf"/>
</dbReference>
<dbReference type="FunFam" id="1.10.10.10:FF:000014">
    <property type="entry name" value="Cullin 1"/>
    <property type="match status" value="1"/>
</dbReference>
<dbReference type="GO" id="GO:0006511">
    <property type="term" value="P:ubiquitin-dependent protein catabolic process"/>
    <property type="evidence" value="ECO:0007669"/>
    <property type="project" value="InterPro"/>
</dbReference>
<dbReference type="InterPro" id="IPR016157">
    <property type="entry name" value="Cullin_CS"/>
</dbReference>
<keyword evidence="3" id="KW-0832">Ubl conjugation</keyword>
<organism evidence="7 8">
    <name type="scientific">Galdieria sulphuraria</name>
    <name type="common">Red alga</name>
    <dbReference type="NCBI Taxonomy" id="130081"/>
    <lineage>
        <taxon>Eukaryota</taxon>
        <taxon>Rhodophyta</taxon>
        <taxon>Bangiophyceae</taxon>
        <taxon>Galdieriales</taxon>
        <taxon>Galdieriaceae</taxon>
        <taxon>Galdieria</taxon>
    </lineage>
</organism>
<dbReference type="InterPro" id="IPR019559">
    <property type="entry name" value="Cullin_neddylation_domain"/>
</dbReference>
<dbReference type="RefSeq" id="XP_005706239.1">
    <property type="nucleotide sequence ID" value="XM_005706182.1"/>
</dbReference>
<dbReference type="SMART" id="SM00884">
    <property type="entry name" value="Cullin_Nedd8"/>
    <property type="match status" value="1"/>
</dbReference>
<dbReference type="InterPro" id="IPR045093">
    <property type="entry name" value="Cullin"/>
</dbReference>
<dbReference type="Gene3D" id="1.10.10.10">
    <property type="entry name" value="Winged helix-like DNA-binding domain superfamily/Winged helix DNA-binding domain"/>
    <property type="match status" value="1"/>
</dbReference>
<dbReference type="Gramene" id="EME29719">
    <property type="protein sequence ID" value="EME29719"/>
    <property type="gene ID" value="Gasu_29380"/>
</dbReference>
<dbReference type="Pfam" id="PF00888">
    <property type="entry name" value="Cullin"/>
    <property type="match status" value="1"/>
</dbReference>
<feature type="domain" description="Cullin family profile" evidence="6">
    <location>
        <begin position="403"/>
        <end position="631"/>
    </location>
</feature>
<evidence type="ECO:0000256" key="5">
    <source>
        <dbReference type="RuleBase" id="RU003829"/>
    </source>
</evidence>
<evidence type="ECO:0000313" key="8">
    <source>
        <dbReference type="Proteomes" id="UP000030680"/>
    </source>
</evidence>
<dbReference type="FunFam" id="1.20.1310.10:FF:000001">
    <property type="entry name" value="Cullin 3"/>
    <property type="match status" value="1"/>
</dbReference>
<dbReference type="STRING" id="130081.M2Y1M7"/>
<dbReference type="Pfam" id="PF26557">
    <property type="entry name" value="Cullin_AB"/>
    <property type="match status" value="1"/>
</dbReference>
<dbReference type="PROSITE" id="PS01256">
    <property type="entry name" value="CULLIN_1"/>
    <property type="match status" value="1"/>
</dbReference>
<dbReference type="InterPro" id="IPR036390">
    <property type="entry name" value="WH_DNA-bd_sf"/>
</dbReference>
<dbReference type="AlphaFoldDB" id="M2Y1M7"/>
<dbReference type="InterPro" id="IPR036388">
    <property type="entry name" value="WH-like_DNA-bd_sf"/>
</dbReference>
<sequence>MSNSFPRFPYPLSFEEGWSFIWNKGFLPLQHCLESGMDSRKKYGAEQWMAIYNTVYTLCTQKPPHIYADQLYASIKETEVQYLKERVLPSVKSLHNEFKLKELVHRWENHKVMASFLLLFPFFVAVNLKCFVDAMDSKDFRLFGQILCYECFRDNVFQAVKAEARSIILSLLEKERMSETVDQLLIQSVVRIFIELGNGSLKLYTEELETPYLKAVAEYCKGVSNRWAEEDSFPVYMIRVEEALEDEVRRCKTYFTEQTEERSLLICEAELLDAHQHKLLMKEQSGFIPLLLQGRKSDLARWYRLFSRPGVSQGIEPAAEMLRTQILQEGNDVVKAFRARLEQNDKNGGEKTLHGQELIETLMEIHERYLEVIITCLGSHTRFYRAIKEAFESFLNQPLGSVTCAELLSTYCDTLLKASGEIRHLSEDAIEDKLEKVVKLFSYLSEKDLFGEFYRKQLSKRLLFQRSLSEDLERSFITKLKMTCGSQYTSKLEGMVTDMHLSREVQEGFHVWLQSNAIQQVLGNIDFNVTVLTTGHWPTYKSDDICLPEELGRCLSVFQEYYDSRTSQRKLRWVHSLGVGTLHCHGFPFAKGKSFELQVSTHQMCILLLFNDTERLSFESIHESLNVGNSEQDLEGLRKYLNSLCSSKYPILRKDTTGNDQENAKNDVSTKRVRSSRCLLKNIQEMYEINWNFAPLSRRIKIPLLMARINQEEKEATRTAVDEDRRHAIEAAIVRIMKSRRTIDHQRLIVEVSQQLMQLFNPDPKVIKARIEDLITREYIERDEQNSSLYKYVA</sequence>
<dbReference type="GO" id="GO:0016874">
    <property type="term" value="F:ligase activity"/>
    <property type="evidence" value="ECO:0007669"/>
    <property type="project" value="UniProtKB-KW"/>
</dbReference>